<dbReference type="NCBIfam" id="TIGR01783">
    <property type="entry name" value="TonB-siderophor"/>
    <property type="match status" value="1"/>
</dbReference>
<keyword evidence="11 14" id="KW-0472">Membrane</keyword>
<keyword evidence="8" id="KW-0408">Iron</keyword>
<keyword evidence="5" id="KW-0410">Iron transport</keyword>
<keyword evidence="19" id="KW-1185">Reference proteome</keyword>
<dbReference type="CDD" id="cd01347">
    <property type="entry name" value="ligand_gated_channel"/>
    <property type="match status" value="1"/>
</dbReference>
<dbReference type="InterPro" id="IPR011662">
    <property type="entry name" value="Secretin/TonB_short_N"/>
</dbReference>
<protein>
    <submittedName>
        <fullName evidence="18">TonB-dependent receptor</fullName>
    </submittedName>
</protein>
<dbReference type="PANTHER" id="PTHR32552:SF68">
    <property type="entry name" value="FERRICHROME OUTER MEMBRANE TRANSPORTER_PHAGE RECEPTOR"/>
    <property type="match status" value="1"/>
</dbReference>
<dbReference type="InterPro" id="IPR010105">
    <property type="entry name" value="TonB_sidphr_rcpt"/>
</dbReference>
<feature type="chain" id="PRO_5046721240" evidence="16">
    <location>
        <begin position="33"/>
        <end position="791"/>
    </location>
</feature>
<dbReference type="SMART" id="SM00965">
    <property type="entry name" value="STN"/>
    <property type="match status" value="1"/>
</dbReference>
<evidence type="ECO:0000256" key="6">
    <source>
        <dbReference type="ARBA" id="ARBA00022692"/>
    </source>
</evidence>
<evidence type="ECO:0000256" key="15">
    <source>
        <dbReference type="RuleBase" id="RU003357"/>
    </source>
</evidence>
<organism evidence="18 19">
    <name type="scientific">Candidatus Methylobacter oryzae</name>
    <dbReference type="NCBI Taxonomy" id="2497749"/>
    <lineage>
        <taxon>Bacteria</taxon>
        <taxon>Pseudomonadati</taxon>
        <taxon>Pseudomonadota</taxon>
        <taxon>Gammaproteobacteria</taxon>
        <taxon>Methylococcales</taxon>
        <taxon>Methylococcaceae</taxon>
        <taxon>Methylobacter</taxon>
    </lineage>
</organism>
<keyword evidence="12 18" id="KW-0675">Receptor</keyword>
<keyword evidence="10 15" id="KW-0798">TonB box</keyword>
<comment type="caution">
    <text evidence="18">The sequence shown here is derived from an EMBL/GenBank/DDBJ whole genome shotgun (WGS) entry which is preliminary data.</text>
</comment>
<dbReference type="Pfam" id="PF07715">
    <property type="entry name" value="Plug"/>
    <property type="match status" value="1"/>
</dbReference>
<dbReference type="InterPro" id="IPR012910">
    <property type="entry name" value="Plug_dom"/>
</dbReference>
<evidence type="ECO:0000256" key="9">
    <source>
        <dbReference type="ARBA" id="ARBA00023065"/>
    </source>
</evidence>
<sequence>MQPLTKEKRIMTVKMKLLNATILAAITSTAHAEQQKHHFDIPAQALGSALQTFAAQSGAPMLYAEQTAAGKQSPRLSGDYTTAEAAAKLLAGSGLVHSVAENGAVTVKPAASASPVTLKPMTVTGKTEDDPKSYIATRTSSATKTDTPIMQTPQSIQVIKRALIDDQQNITISESLRNVSGVVPNNPAFTPAGEMTMIRGFKAEQLVDGFTQYRNAGDRESTVNVERLEVLKGTNGVLYSGGSGSPVGGLINIVSKLPNAVASREVGFKAGNNSYYQPYVDINQPLTKNILTRFTGEYTNAGSYLDNINTERYNLNPTVTFTNNDTTSFTLQGKVSRWEQQEYPGLPAIGTIAGNFSIPRTAFLGPADMPNSRSESNAVWGTFDHKFNNIWSVNLKARYSQSEFDEKLKEIFGADGFIADRPATGSTWFLYNTDMLQKQEEWTFLGNATAKFDVGPTKNTVLIGADHSDLDDRGYMDYAAAGSVDLSKLSFNQPYGRAGAGIDNMFVKNVTYGGYTQLQSTIYDRLHLLASLRAAHVDTDYTTLTGINSSGGKTKFLPRAGGVFDLTDEFSLFVNYSEGMMGQTFKNFVGAPQPEESTTIEGGLKFNIAHQLTGQIAGYQIDRTNVAVTDSADLQRRSKAAGQQRSRGVETDLTWQATDALSILANYAHTDAEFTDSLAGVPAGNKLAAVPANSGRLWVDYRFQQPDIKGLSVGGGVYAQGQAYLSNNNAFKSDAYHSFDASIAYEYQRYKLAATVKNLTNEHYFQAYNYLGGHVIPSDGTSAYVTGSVKF</sequence>
<evidence type="ECO:0000256" key="14">
    <source>
        <dbReference type="PROSITE-ProRule" id="PRU01360"/>
    </source>
</evidence>
<evidence type="ECO:0000256" key="16">
    <source>
        <dbReference type="SAM" id="SignalP"/>
    </source>
</evidence>
<keyword evidence="6 14" id="KW-0812">Transmembrane</keyword>
<dbReference type="EMBL" id="RYFG02000119">
    <property type="protein sequence ID" value="TRW90224.1"/>
    <property type="molecule type" value="Genomic_DNA"/>
</dbReference>
<dbReference type="Gene3D" id="3.55.50.30">
    <property type="match status" value="1"/>
</dbReference>
<comment type="subcellular location">
    <subcellularLocation>
        <location evidence="1 14">Cell outer membrane</location>
        <topology evidence="1 14">Multi-pass membrane protein</topology>
    </subcellularLocation>
</comment>
<evidence type="ECO:0000256" key="1">
    <source>
        <dbReference type="ARBA" id="ARBA00004571"/>
    </source>
</evidence>
<name>A0ABY3C5C7_9GAMM</name>
<dbReference type="InterPro" id="IPR000531">
    <property type="entry name" value="Beta-barrel_TonB"/>
</dbReference>
<dbReference type="Pfam" id="PF00593">
    <property type="entry name" value="TonB_dep_Rec_b-barrel"/>
    <property type="match status" value="1"/>
</dbReference>
<comment type="similarity">
    <text evidence="2 14 15">Belongs to the TonB-dependent receptor family.</text>
</comment>
<dbReference type="Gene3D" id="2.40.170.20">
    <property type="entry name" value="TonB-dependent receptor, beta-barrel domain"/>
    <property type="match status" value="1"/>
</dbReference>
<dbReference type="InterPro" id="IPR039426">
    <property type="entry name" value="TonB-dep_rcpt-like"/>
</dbReference>
<keyword evidence="13 14" id="KW-0998">Cell outer membrane</keyword>
<reference evidence="18 19" key="1">
    <citation type="journal article" date="2019" name="Antonie Van Leeuwenhoek">
        <title>Description of 'Ca. Methylobacter oryzae' KRF1, a novel species from the environmentally important Methylobacter clade 2.</title>
        <authorList>
            <person name="Khatri K."/>
            <person name="Mohite J.A."/>
            <person name="Pandit P.S."/>
            <person name="Bahulikar R."/>
            <person name="Rahalkar M.C."/>
        </authorList>
    </citation>
    <scope>NUCLEOTIDE SEQUENCE [LARGE SCALE GENOMIC DNA]</scope>
    <source>
        <strain evidence="18 19">KRF1</strain>
    </source>
</reference>
<evidence type="ECO:0000256" key="8">
    <source>
        <dbReference type="ARBA" id="ARBA00023004"/>
    </source>
</evidence>
<dbReference type="Gene3D" id="2.170.130.10">
    <property type="entry name" value="TonB-dependent receptor, plug domain"/>
    <property type="match status" value="1"/>
</dbReference>
<evidence type="ECO:0000256" key="11">
    <source>
        <dbReference type="ARBA" id="ARBA00023136"/>
    </source>
</evidence>
<evidence type="ECO:0000256" key="12">
    <source>
        <dbReference type="ARBA" id="ARBA00023170"/>
    </source>
</evidence>
<dbReference type="SUPFAM" id="SSF56935">
    <property type="entry name" value="Porins"/>
    <property type="match status" value="1"/>
</dbReference>
<evidence type="ECO:0000256" key="4">
    <source>
        <dbReference type="ARBA" id="ARBA00022452"/>
    </source>
</evidence>
<keyword evidence="4 14" id="KW-1134">Transmembrane beta strand</keyword>
<evidence type="ECO:0000259" key="17">
    <source>
        <dbReference type="SMART" id="SM00965"/>
    </source>
</evidence>
<keyword evidence="7 16" id="KW-0732">Signal</keyword>
<evidence type="ECO:0000256" key="7">
    <source>
        <dbReference type="ARBA" id="ARBA00022729"/>
    </source>
</evidence>
<dbReference type="InterPro" id="IPR037066">
    <property type="entry name" value="Plug_dom_sf"/>
</dbReference>
<dbReference type="Proteomes" id="UP000733744">
    <property type="component" value="Unassembled WGS sequence"/>
</dbReference>
<keyword evidence="3 14" id="KW-0813">Transport</keyword>
<keyword evidence="9" id="KW-0406">Ion transport</keyword>
<evidence type="ECO:0000256" key="2">
    <source>
        <dbReference type="ARBA" id="ARBA00009810"/>
    </source>
</evidence>
<evidence type="ECO:0000256" key="10">
    <source>
        <dbReference type="ARBA" id="ARBA00023077"/>
    </source>
</evidence>
<proteinExistence type="inferred from homology"/>
<accession>A0ABY3C5C7</accession>
<dbReference type="PROSITE" id="PS52016">
    <property type="entry name" value="TONB_DEPENDENT_REC_3"/>
    <property type="match status" value="1"/>
</dbReference>
<evidence type="ECO:0000256" key="3">
    <source>
        <dbReference type="ARBA" id="ARBA00022448"/>
    </source>
</evidence>
<evidence type="ECO:0000256" key="5">
    <source>
        <dbReference type="ARBA" id="ARBA00022496"/>
    </source>
</evidence>
<dbReference type="PANTHER" id="PTHR32552">
    <property type="entry name" value="FERRICHROME IRON RECEPTOR-RELATED"/>
    <property type="match status" value="1"/>
</dbReference>
<gene>
    <name evidence="18" type="ORF">EKO24_019485</name>
</gene>
<feature type="signal peptide" evidence="16">
    <location>
        <begin position="1"/>
        <end position="32"/>
    </location>
</feature>
<evidence type="ECO:0000313" key="18">
    <source>
        <dbReference type="EMBL" id="TRW90224.1"/>
    </source>
</evidence>
<evidence type="ECO:0000313" key="19">
    <source>
        <dbReference type="Proteomes" id="UP000733744"/>
    </source>
</evidence>
<feature type="domain" description="Secretin/TonB short N-terminal" evidence="17">
    <location>
        <begin position="59"/>
        <end position="110"/>
    </location>
</feature>
<evidence type="ECO:0000256" key="13">
    <source>
        <dbReference type="ARBA" id="ARBA00023237"/>
    </source>
</evidence>
<dbReference type="InterPro" id="IPR036942">
    <property type="entry name" value="Beta-barrel_TonB_sf"/>
</dbReference>